<protein>
    <submittedName>
        <fullName evidence="2">Uncharacterized protein</fullName>
    </submittedName>
</protein>
<reference evidence="2 3" key="1">
    <citation type="submission" date="2018-02" db="EMBL/GenBank/DDBJ databases">
        <title>Comparative genomes isolates from brazilian mangrove.</title>
        <authorList>
            <person name="Araujo J.E."/>
            <person name="Taketani R.G."/>
            <person name="Silva M.C.P."/>
            <person name="Loureco M.V."/>
            <person name="Andreote F.D."/>
        </authorList>
    </citation>
    <scope>NUCLEOTIDE SEQUENCE [LARGE SCALE GENOMIC DNA]</scope>
    <source>
        <strain evidence="2 3">HEX-2 MGV</strain>
    </source>
</reference>
<evidence type="ECO:0000313" key="2">
    <source>
        <dbReference type="EMBL" id="PQO31123.1"/>
    </source>
</evidence>
<keyword evidence="1" id="KW-0472">Membrane</keyword>
<dbReference type="Proteomes" id="UP000240009">
    <property type="component" value="Unassembled WGS sequence"/>
</dbReference>
<name>A0A2S8FG25_9BACT</name>
<dbReference type="EMBL" id="PUIA01000037">
    <property type="protein sequence ID" value="PQO31123.1"/>
    <property type="molecule type" value="Genomic_DNA"/>
</dbReference>
<comment type="caution">
    <text evidence="2">The sequence shown here is derived from an EMBL/GenBank/DDBJ whole genome shotgun (WGS) entry which is preliminary data.</text>
</comment>
<proteinExistence type="predicted"/>
<dbReference type="AlphaFoldDB" id="A0A2S8FG25"/>
<keyword evidence="1" id="KW-1133">Transmembrane helix</keyword>
<organism evidence="2 3">
    <name type="scientific">Blastopirellula marina</name>
    <dbReference type="NCBI Taxonomy" id="124"/>
    <lineage>
        <taxon>Bacteria</taxon>
        <taxon>Pseudomonadati</taxon>
        <taxon>Planctomycetota</taxon>
        <taxon>Planctomycetia</taxon>
        <taxon>Pirellulales</taxon>
        <taxon>Pirellulaceae</taxon>
        <taxon>Blastopirellula</taxon>
    </lineage>
</organism>
<feature type="transmembrane region" description="Helical" evidence="1">
    <location>
        <begin position="42"/>
        <end position="63"/>
    </location>
</feature>
<keyword evidence="1" id="KW-0812">Transmembrane</keyword>
<evidence type="ECO:0000256" key="1">
    <source>
        <dbReference type="SAM" id="Phobius"/>
    </source>
</evidence>
<evidence type="ECO:0000313" key="3">
    <source>
        <dbReference type="Proteomes" id="UP000240009"/>
    </source>
</evidence>
<accession>A0A2S8FG25</accession>
<sequence>MENHSRSASGDVSGLRGKDKMRISDANVARFVWKSAKTPDLAFSQIFGVLRLTNISLLRLIYIKTMHFYMQNRTSFVHY</sequence>
<gene>
    <name evidence="2" type="ORF">C5Y96_12255</name>
</gene>